<dbReference type="SUPFAM" id="SSF53448">
    <property type="entry name" value="Nucleotide-diphospho-sugar transferases"/>
    <property type="match status" value="1"/>
</dbReference>
<evidence type="ECO:0000256" key="4">
    <source>
        <dbReference type="ARBA" id="ARBA00022679"/>
    </source>
</evidence>
<dbReference type="Gene3D" id="3.90.550.10">
    <property type="entry name" value="Spore Coat Polysaccharide Biosynthesis Protein SpsA, Chain A"/>
    <property type="match status" value="1"/>
</dbReference>
<comment type="similarity">
    <text evidence="2">Belongs to the glycosyltransferase 2 family.</text>
</comment>
<name>A0AAU1HP67_9ACTN</name>
<evidence type="ECO:0000313" key="6">
    <source>
        <dbReference type="EMBL" id="WTP84495.1"/>
    </source>
</evidence>
<dbReference type="EMBL" id="CP108140">
    <property type="protein sequence ID" value="WTP84495.1"/>
    <property type="molecule type" value="Genomic_DNA"/>
</dbReference>
<dbReference type="PANTHER" id="PTHR43179">
    <property type="entry name" value="RHAMNOSYLTRANSFERASE WBBL"/>
    <property type="match status" value="1"/>
</dbReference>
<protein>
    <submittedName>
        <fullName evidence="6">Glycosyltransferase</fullName>
        <ecNumber evidence="6">2.4.-.-</ecNumber>
    </submittedName>
</protein>
<keyword evidence="4 6" id="KW-0808">Transferase</keyword>
<dbReference type="InterPro" id="IPR001173">
    <property type="entry name" value="Glyco_trans_2-like"/>
</dbReference>
<evidence type="ECO:0000256" key="3">
    <source>
        <dbReference type="ARBA" id="ARBA00022676"/>
    </source>
</evidence>
<dbReference type="EC" id="2.4.-.-" evidence="6"/>
<evidence type="ECO:0000259" key="5">
    <source>
        <dbReference type="Pfam" id="PF00535"/>
    </source>
</evidence>
<organism evidence="6">
    <name type="scientific">Streptomyces sp. NBC_00180</name>
    <dbReference type="NCBI Taxonomy" id="2903632"/>
    <lineage>
        <taxon>Bacteria</taxon>
        <taxon>Bacillati</taxon>
        <taxon>Actinomycetota</taxon>
        <taxon>Actinomycetes</taxon>
        <taxon>Kitasatosporales</taxon>
        <taxon>Streptomycetaceae</taxon>
        <taxon>Streptomyces</taxon>
    </lineage>
</organism>
<dbReference type="PANTHER" id="PTHR43179:SF12">
    <property type="entry name" value="GALACTOFURANOSYLTRANSFERASE GLFT2"/>
    <property type="match status" value="1"/>
</dbReference>
<comment type="pathway">
    <text evidence="1">Cell wall biogenesis; cell wall polysaccharide biosynthesis.</text>
</comment>
<sequence length="358" mass="38680">MTRPSRVVDGTDTTAPPLSYAVVVPTLLRDTLADCLGALAAATGPPPDEIVLVDDRPVPDRGNLGHPLDVLGDLRARTTVVRSGGHGPAVARNAGLQGVRTADWVVFLDDDVQVGPHWCEQVVRDLAEAPSTTAGVQGVITVPLPGGRRPTDCERRTVGLATARWITSDMAYRTDVLREVGGFDERFRHAQHEDTDLALRVLDAGWGIRRGRRTTRHPVRPADRWDSLHDERGNADDALMVRLHGPDWWYKTASPRGRIRAHAAVTSAGVAACALLAARRPAAAGLAAGAWTLGTARLAWKRIAPGPRTRYEVDTMLVTSVLIPPAAVCHRLGGLWRHRAARPWREVTGSSEPAVPTN</sequence>
<proteinExistence type="inferred from homology"/>
<reference evidence="6" key="1">
    <citation type="submission" date="2022-10" db="EMBL/GenBank/DDBJ databases">
        <title>The complete genomes of actinobacterial strains from the NBC collection.</title>
        <authorList>
            <person name="Joergensen T.S."/>
            <person name="Alvarez Arevalo M."/>
            <person name="Sterndorff E.B."/>
            <person name="Faurdal D."/>
            <person name="Vuksanovic O."/>
            <person name="Mourched A.-S."/>
            <person name="Charusanti P."/>
            <person name="Shaw S."/>
            <person name="Blin K."/>
            <person name="Weber T."/>
        </authorList>
    </citation>
    <scope>NUCLEOTIDE SEQUENCE</scope>
    <source>
        <strain evidence="6">NBC 00180</strain>
    </source>
</reference>
<evidence type="ECO:0000256" key="2">
    <source>
        <dbReference type="ARBA" id="ARBA00006739"/>
    </source>
</evidence>
<evidence type="ECO:0000256" key="1">
    <source>
        <dbReference type="ARBA" id="ARBA00004776"/>
    </source>
</evidence>
<dbReference type="AlphaFoldDB" id="A0AAU1HP67"/>
<feature type="domain" description="Glycosyltransferase 2-like" evidence="5">
    <location>
        <begin position="22"/>
        <end position="136"/>
    </location>
</feature>
<dbReference type="InterPro" id="IPR029044">
    <property type="entry name" value="Nucleotide-diphossugar_trans"/>
</dbReference>
<dbReference type="Pfam" id="PF00535">
    <property type="entry name" value="Glycos_transf_2"/>
    <property type="match status" value="1"/>
</dbReference>
<accession>A0AAU1HP67</accession>
<dbReference type="GO" id="GO:0016757">
    <property type="term" value="F:glycosyltransferase activity"/>
    <property type="evidence" value="ECO:0007669"/>
    <property type="project" value="UniProtKB-KW"/>
</dbReference>
<gene>
    <name evidence="6" type="ORF">OG477_03540</name>
</gene>
<keyword evidence="3 6" id="KW-0328">Glycosyltransferase</keyword>